<proteinExistence type="predicted"/>
<organism evidence="7 8">
    <name type="scientific">Paenibacillus vulneris</name>
    <dbReference type="NCBI Taxonomy" id="1133364"/>
    <lineage>
        <taxon>Bacteria</taxon>
        <taxon>Bacillati</taxon>
        <taxon>Bacillota</taxon>
        <taxon>Bacilli</taxon>
        <taxon>Bacillales</taxon>
        <taxon>Paenibacillaceae</taxon>
        <taxon>Paenibacillus</taxon>
    </lineage>
</organism>
<evidence type="ECO:0000256" key="2">
    <source>
        <dbReference type="ARBA" id="ARBA00022475"/>
    </source>
</evidence>
<dbReference type="RefSeq" id="WP_345586607.1">
    <property type="nucleotide sequence ID" value="NZ_BAABJG010000004.1"/>
</dbReference>
<feature type="transmembrane region" description="Helical" evidence="6">
    <location>
        <begin position="173"/>
        <end position="194"/>
    </location>
</feature>
<sequence length="329" mass="34134">MSTDMLKPASTRPGAAGALAPPFRHTGVWKIYAATAGLYGISGIMQPQFFSADHLIQLLVISSFLGILAMGQTLVILTGGIDLSVAYMLNLGAVIMTQAASDYGGGTAAIIMVAAGIAVGALNGLGVAYLKISPIIMTLAMSSILKSVTYVYTDGNPKGAAPDWLRYLGTGSVFGIKLALLVWLVFAAAIVLLLGKTTFGRKVYAIGTNPTVSHLSGIHNKRVLVLVYTLSGLFAVLAGMMSVGFYGLSFLGMGDTLLLPSIAAVVIGGTSIMGGRGGYAGTIAGAVILYILMSILTLLDMRDAGKQIIYGLVILVVLFLYGRAKTARS</sequence>
<dbReference type="CDD" id="cd06579">
    <property type="entry name" value="TM_PBP1_transp_AraH_like"/>
    <property type="match status" value="1"/>
</dbReference>
<reference evidence="8" key="1">
    <citation type="journal article" date="2019" name="Int. J. Syst. Evol. Microbiol.">
        <title>The Global Catalogue of Microorganisms (GCM) 10K type strain sequencing project: providing services to taxonomists for standard genome sequencing and annotation.</title>
        <authorList>
            <consortium name="The Broad Institute Genomics Platform"/>
            <consortium name="The Broad Institute Genome Sequencing Center for Infectious Disease"/>
            <person name="Wu L."/>
            <person name="Ma J."/>
        </authorList>
    </citation>
    <scope>NUCLEOTIDE SEQUENCE [LARGE SCALE GENOMIC DNA]</scope>
    <source>
        <strain evidence="8">CCUG 53270</strain>
    </source>
</reference>
<evidence type="ECO:0000256" key="5">
    <source>
        <dbReference type="ARBA" id="ARBA00023136"/>
    </source>
</evidence>
<dbReference type="PANTHER" id="PTHR32196">
    <property type="entry name" value="ABC TRANSPORTER PERMEASE PROTEIN YPHD-RELATED-RELATED"/>
    <property type="match status" value="1"/>
</dbReference>
<evidence type="ECO:0000256" key="1">
    <source>
        <dbReference type="ARBA" id="ARBA00004651"/>
    </source>
</evidence>
<evidence type="ECO:0000313" key="7">
    <source>
        <dbReference type="EMBL" id="MFD1224363.1"/>
    </source>
</evidence>
<feature type="transmembrane region" description="Helical" evidence="6">
    <location>
        <begin position="107"/>
        <end position="128"/>
    </location>
</feature>
<evidence type="ECO:0000256" key="3">
    <source>
        <dbReference type="ARBA" id="ARBA00022692"/>
    </source>
</evidence>
<comment type="caution">
    <text evidence="7">The sequence shown here is derived from an EMBL/GenBank/DDBJ whole genome shotgun (WGS) entry which is preliminary data.</text>
</comment>
<evidence type="ECO:0000256" key="6">
    <source>
        <dbReference type="SAM" id="Phobius"/>
    </source>
</evidence>
<accession>A0ABW3UTV9</accession>
<dbReference type="Proteomes" id="UP001597180">
    <property type="component" value="Unassembled WGS sequence"/>
</dbReference>
<evidence type="ECO:0000256" key="4">
    <source>
        <dbReference type="ARBA" id="ARBA00022989"/>
    </source>
</evidence>
<feature type="transmembrane region" description="Helical" evidence="6">
    <location>
        <begin position="223"/>
        <end position="245"/>
    </location>
</feature>
<feature type="transmembrane region" description="Helical" evidence="6">
    <location>
        <begin position="257"/>
        <end position="275"/>
    </location>
</feature>
<feature type="transmembrane region" description="Helical" evidence="6">
    <location>
        <begin position="135"/>
        <end position="153"/>
    </location>
</feature>
<keyword evidence="5 6" id="KW-0472">Membrane</keyword>
<keyword evidence="3 6" id="KW-0812">Transmembrane</keyword>
<protein>
    <submittedName>
        <fullName evidence="7">ABC transporter permease</fullName>
    </submittedName>
</protein>
<dbReference type="EMBL" id="JBHTLU010000045">
    <property type="protein sequence ID" value="MFD1224363.1"/>
    <property type="molecule type" value="Genomic_DNA"/>
</dbReference>
<feature type="transmembrane region" description="Helical" evidence="6">
    <location>
        <begin position="282"/>
        <end position="301"/>
    </location>
</feature>
<feature type="transmembrane region" description="Helical" evidence="6">
    <location>
        <begin position="307"/>
        <end position="324"/>
    </location>
</feature>
<comment type="subcellular location">
    <subcellularLocation>
        <location evidence="1">Cell membrane</location>
        <topology evidence="1">Multi-pass membrane protein</topology>
    </subcellularLocation>
</comment>
<dbReference type="Pfam" id="PF02653">
    <property type="entry name" value="BPD_transp_2"/>
    <property type="match status" value="1"/>
</dbReference>
<name>A0ABW3UTV9_9BACL</name>
<keyword evidence="8" id="KW-1185">Reference proteome</keyword>
<gene>
    <name evidence="7" type="ORF">ACFQ4B_30080</name>
</gene>
<dbReference type="InterPro" id="IPR001851">
    <property type="entry name" value="ABC_transp_permease"/>
</dbReference>
<evidence type="ECO:0000313" key="8">
    <source>
        <dbReference type="Proteomes" id="UP001597180"/>
    </source>
</evidence>
<keyword evidence="2" id="KW-1003">Cell membrane</keyword>
<keyword evidence="4 6" id="KW-1133">Transmembrane helix</keyword>
<feature type="transmembrane region" description="Helical" evidence="6">
    <location>
        <begin position="84"/>
        <end position="101"/>
    </location>
</feature>
<feature type="transmembrane region" description="Helical" evidence="6">
    <location>
        <begin position="55"/>
        <end position="77"/>
    </location>
</feature>